<feature type="transmembrane region" description="Helical" evidence="6">
    <location>
        <begin position="258"/>
        <end position="275"/>
    </location>
</feature>
<comment type="similarity">
    <text evidence="2">Belongs to the EamA transporter family.</text>
</comment>
<feature type="transmembrane region" description="Helical" evidence="6">
    <location>
        <begin position="57"/>
        <end position="76"/>
    </location>
</feature>
<evidence type="ECO:0000256" key="2">
    <source>
        <dbReference type="ARBA" id="ARBA00007362"/>
    </source>
</evidence>
<sequence>MAGFALLSCGDGIIKSTVDEWPASAVAALRYVFGLGGVALAVLLVEGRGALAVPRPWLQAARGAAVATTSFAFFMAIRSMPLAEATSIQFTSPMLTALLSVPLLGERAPRSAWIATGAAFVGVLIVLRPEVGRLGWAVGWPLLAALGMALLMIANRRAAGVASPLAMQYLIALFAAPILIALAAAGHVTGGEAMRVSMPDWSVISRCALVGGSATMAHLLIYMATVRASAAVVAPTIYVQLLTALAVGALAFGDRPEPVALLGALVIIGSGVYFWRSQQPRRTLPAA</sequence>
<dbReference type="AlphaFoldDB" id="A0A4U1L6L0"/>
<feature type="domain" description="EamA" evidence="7">
    <location>
        <begin position="14"/>
        <end position="127"/>
    </location>
</feature>
<evidence type="ECO:0000256" key="3">
    <source>
        <dbReference type="ARBA" id="ARBA00022692"/>
    </source>
</evidence>
<feature type="transmembrane region" description="Helical" evidence="6">
    <location>
        <begin position="201"/>
        <end position="223"/>
    </location>
</feature>
<reference evidence="8 9" key="1">
    <citation type="submission" date="2019-04" db="EMBL/GenBank/DDBJ databases">
        <authorList>
            <person name="Yang Y."/>
            <person name="Wei D."/>
        </authorList>
    </citation>
    <scope>NUCLEOTIDE SEQUENCE [LARGE SCALE GENOMIC DNA]</scope>
    <source>
        <strain evidence="8 9">L-1-4w-11</strain>
    </source>
</reference>
<dbReference type="SUPFAM" id="SSF103481">
    <property type="entry name" value="Multidrug resistance efflux transporter EmrE"/>
    <property type="match status" value="2"/>
</dbReference>
<feature type="transmembrane region" description="Helical" evidence="6">
    <location>
        <begin position="112"/>
        <end position="128"/>
    </location>
</feature>
<dbReference type="InterPro" id="IPR050638">
    <property type="entry name" value="AA-Vitamin_Transporters"/>
</dbReference>
<dbReference type="InterPro" id="IPR037185">
    <property type="entry name" value="EmrE-like"/>
</dbReference>
<dbReference type="Proteomes" id="UP000309138">
    <property type="component" value="Unassembled WGS sequence"/>
</dbReference>
<evidence type="ECO:0000256" key="4">
    <source>
        <dbReference type="ARBA" id="ARBA00022989"/>
    </source>
</evidence>
<accession>A0A4U1L6L0</accession>
<organism evidence="8 9">
    <name type="scientific">Sphingomonas baiyangensis</name>
    <dbReference type="NCBI Taxonomy" id="2572576"/>
    <lineage>
        <taxon>Bacteria</taxon>
        <taxon>Pseudomonadati</taxon>
        <taxon>Pseudomonadota</taxon>
        <taxon>Alphaproteobacteria</taxon>
        <taxon>Sphingomonadales</taxon>
        <taxon>Sphingomonadaceae</taxon>
        <taxon>Sphingomonas</taxon>
    </lineage>
</organism>
<feature type="domain" description="EamA" evidence="7">
    <location>
        <begin position="136"/>
        <end position="270"/>
    </location>
</feature>
<dbReference type="EMBL" id="SWKR01000002">
    <property type="protein sequence ID" value="TKD52264.1"/>
    <property type="molecule type" value="Genomic_DNA"/>
</dbReference>
<keyword evidence="3 6" id="KW-0812">Transmembrane</keyword>
<evidence type="ECO:0000259" key="7">
    <source>
        <dbReference type="Pfam" id="PF00892"/>
    </source>
</evidence>
<comment type="subcellular location">
    <subcellularLocation>
        <location evidence="1">Membrane</location>
        <topology evidence="1">Multi-pass membrane protein</topology>
    </subcellularLocation>
</comment>
<feature type="transmembrane region" description="Helical" evidence="6">
    <location>
        <begin position="230"/>
        <end position="252"/>
    </location>
</feature>
<proteinExistence type="inferred from homology"/>
<feature type="transmembrane region" description="Helical" evidence="6">
    <location>
        <begin position="88"/>
        <end position="105"/>
    </location>
</feature>
<dbReference type="OrthoDB" id="148351at2"/>
<evidence type="ECO:0000256" key="5">
    <source>
        <dbReference type="ARBA" id="ARBA00023136"/>
    </source>
</evidence>
<feature type="transmembrane region" description="Helical" evidence="6">
    <location>
        <begin position="134"/>
        <end position="154"/>
    </location>
</feature>
<keyword evidence="9" id="KW-1185">Reference proteome</keyword>
<evidence type="ECO:0000256" key="6">
    <source>
        <dbReference type="SAM" id="Phobius"/>
    </source>
</evidence>
<dbReference type="InterPro" id="IPR000620">
    <property type="entry name" value="EamA_dom"/>
</dbReference>
<dbReference type="PANTHER" id="PTHR32322">
    <property type="entry name" value="INNER MEMBRANE TRANSPORTER"/>
    <property type="match status" value="1"/>
</dbReference>
<dbReference type="Pfam" id="PF00892">
    <property type="entry name" value="EamA"/>
    <property type="match status" value="2"/>
</dbReference>
<evidence type="ECO:0000256" key="1">
    <source>
        <dbReference type="ARBA" id="ARBA00004141"/>
    </source>
</evidence>
<protein>
    <submittedName>
        <fullName evidence="8">DMT family transporter</fullName>
    </submittedName>
</protein>
<evidence type="ECO:0000313" key="8">
    <source>
        <dbReference type="EMBL" id="TKD52264.1"/>
    </source>
</evidence>
<evidence type="ECO:0000313" key="9">
    <source>
        <dbReference type="Proteomes" id="UP000309138"/>
    </source>
</evidence>
<keyword evidence="4 6" id="KW-1133">Transmembrane helix</keyword>
<keyword evidence="5 6" id="KW-0472">Membrane</keyword>
<gene>
    <name evidence="8" type="ORF">FBR43_11695</name>
</gene>
<feature type="transmembrane region" description="Helical" evidence="6">
    <location>
        <begin position="166"/>
        <end position="189"/>
    </location>
</feature>
<comment type="caution">
    <text evidence="8">The sequence shown here is derived from an EMBL/GenBank/DDBJ whole genome shotgun (WGS) entry which is preliminary data.</text>
</comment>
<dbReference type="GO" id="GO:0016020">
    <property type="term" value="C:membrane"/>
    <property type="evidence" value="ECO:0007669"/>
    <property type="project" value="UniProtKB-SubCell"/>
</dbReference>
<name>A0A4U1L6L0_9SPHN</name>
<feature type="transmembrane region" description="Helical" evidence="6">
    <location>
        <begin position="25"/>
        <end position="45"/>
    </location>
</feature>
<dbReference type="PANTHER" id="PTHR32322:SF2">
    <property type="entry name" value="EAMA DOMAIN-CONTAINING PROTEIN"/>
    <property type="match status" value="1"/>
</dbReference>